<dbReference type="KEGG" id="prag:EKN56_15925"/>
<dbReference type="SMART" id="SM00495">
    <property type="entry name" value="ChtBD3"/>
    <property type="match status" value="4"/>
</dbReference>
<keyword evidence="5" id="KW-0378">Hydrolase</keyword>
<evidence type="ECO:0000256" key="10">
    <source>
        <dbReference type="SAM" id="SignalP"/>
    </source>
</evidence>
<reference evidence="12 13" key="1">
    <citation type="submission" date="2019-03" db="EMBL/GenBank/DDBJ databases">
        <title>Pragia sp. nov. isolated from the gut tract of Carduelis flavirostris.</title>
        <authorList>
            <person name="Ge Y."/>
        </authorList>
    </citation>
    <scope>NUCLEOTIDE SEQUENCE [LARGE SCALE GENOMIC DNA]</scope>
    <source>
        <strain evidence="12 13">CF-458</strain>
    </source>
</reference>
<dbReference type="Proteomes" id="UP000293154">
    <property type="component" value="Chromosome"/>
</dbReference>
<keyword evidence="9" id="KW-0624">Polysaccharide degradation</keyword>
<evidence type="ECO:0000313" key="12">
    <source>
        <dbReference type="EMBL" id="QBH97760.1"/>
    </source>
</evidence>
<keyword evidence="6" id="KW-0146">Chitin degradation</keyword>
<dbReference type="PANTHER" id="PTHR42976:SF1">
    <property type="entry name" value="GH18 DOMAIN-CONTAINING PROTEIN-RELATED"/>
    <property type="match status" value="1"/>
</dbReference>
<evidence type="ECO:0000256" key="1">
    <source>
        <dbReference type="ARBA" id="ARBA00000822"/>
    </source>
</evidence>
<dbReference type="GO" id="GO:0005576">
    <property type="term" value="C:extracellular region"/>
    <property type="evidence" value="ECO:0007669"/>
    <property type="project" value="InterPro"/>
</dbReference>
<keyword evidence="3" id="KW-0147">Chitin-binding</keyword>
<name>A0A411WNN8_9GAMM</name>
<feature type="signal peptide" evidence="10">
    <location>
        <begin position="1"/>
        <end position="24"/>
    </location>
</feature>
<keyword evidence="8" id="KW-0326">Glycosidase</keyword>
<dbReference type="Pfam" id="PF00704">
    <property type="entry name" value="Glyco_hydro_18"/>
    <property type="match status" value="1"/>
</dbReference>
<organism evidence="12 13">
    <name type="scientific">Limnobaculum zhutongyuii</name>
    <dbReference type="NCBI Taxonomy" id="2498113"/>
    <lineage>
        <taxon>Bacteria</taxon>
        <taxon>Pseudomonadati</taxon>
        <taxon>Pseudomonadota</taxon>
        <taxon>Gammaproteobacteria</taxon>
        <taxon>Enterobacterales</taxon>
        <taxon>Budviciaceae</taxon>
        <taxon>Limnobaculum</taxon>
    </lineage>
</organism>
<dbReference type="AlphaFoldDB" id="A0A411WNN8"/>
<dbReference type="InterPro" id="IPR036573">
    <property type="entry name" value="CBM_sf_5/12"/>
</dbReference>
<dbReference type="GO" id="GO:0006032">
    <property type="term" value="P:chitin catabolic process"/>
    <property type="evidence" value="ECO:0007669"/>
    <property type="project" value="UniProtKB-KW"/>
</dbReference>
<gene>
    <name evidence="12" type="ORF">EKN56_15925</name>
</gene>
<accession>A0A411WNN8</accession>
<dbReference type="OrthoDB" id="6018988at2"/>
<dbReference type="CDD" id="cd06543">
    <property type="entry name" value="GH18_PF-ChiA-like"/>
    <property type="match status" value="1"/>
</dbReference>
<evidence type="ECO:0000313" key="13">
    <source>
        <dbReference type="Proteomes" id="UP000293154"/>
    </source>
</evidence>
<dbReference type="InterPro" id="IPR017853">
    <property type="entry name" value="GH"/>
</dbReference>
<dbReference type="EMBL" id="CP034752">
    <property type="protein sequence ID" value="QBH97760.1"/>
    <property type="molecule type" value="Genomic_DNA"/>
</dbReference>
<protein>
    <recommendedName>
        <fullName evidence="2">chitinase</fullName>
        <ecNumber evidence="2">3.2.1.14</ecNumber>
    </recommendedName>
</protein>
<dbReference type="SUPFAM" id="SSF51445">
    <property type="entry name" value="(Trans)glycosidases"/>
    <property type="match status" value="1"/>
</dbReference>
<dbReference type="RefSeq" id="WP_130592691.1">
    <property type="nucleotide sequence ID" value="NZ_CP034752.1"/>
</dbReference>
<feature type="chain" id="PRO_5019356022" description="chitinase" evidence="10">
    <location>
        <begin position="25"/>
        <end position="859"/>
    </location>
</feature>
<evidence type="ECO:0000256" key="6">
    <source>
        <dbReference type="ARBA" id="ARBA00023024"/>
    </source>
</evidence>
<dbReference type="EC" id="3.2.1.14" evidence="2"/>
<evidence type="ECO:0000256" key="5">
    <source>
        <dbReference type="ARBA" id="ARBA00022801"/>
    </source>
</evidence>
<dbReference type="Gene3D" id="2.10.10.90">
    <property type="match status" value="1"/>
</dbReference>
<evidence type="ECO:0000256" key="7">
    <source>
        <dbReference type="ARBA" id="ARBA00023277"/>
    </source>
</evidence>
<dbReference type="Gene3D" id="2.60.40.10">
    <property type="entry name" value="Immunoglobulins"/>
    <property type="match status" value="1"/>
</dbReference>
<proteinExistence type="predicted"/>
<dbReference type="InterPro" id="IPR001223">
    <property type="entry name" value="Glyco_hydro18_cat"/>
</dbReference>
<sequence length="859" mass="92837">MKMKLLSKAFLVLGFCSMASSAMALEAWSGQEGSDNYQVIYSGNVYTNAWWVGASDCPASSIQNPDSNAWRFVRAATEQEIKQYGNPTTCDVSNGAGAVVAPNFDNTQSYTKGTVVAAAGATYKATADIPDHTFEPGKSNPWKAYAAAPGWAADKVYDAGEIVIVNGQGYKSLFYNIGDNPASVDNQSPDGNNGRPWQSLGPLTNFTDQELAKAPTLNLEMTYASGALVKYQSIPYVAQSQVHKVKPDDKTSWEIYIDWTGTKERVGKPNSTWPKHVYAPYVDFTLNSIPDLASLSKSQNITHYTLAFIVAKDANTCLPTWGTAYNINDYTQYRKIKELREAGGDVMVSIGGANNTPLAAACKNVDDLQKQYYDIVDNLNLNVLDFDIEGNWVADSESIQRRNEAVKKVQDRWRQEGRKVGIWYTLPILPTGLTQEGIYVLNDAKAKGVDLAGVNVMTMDYGNSICQSAGTEGQNIHAKCATSAVDNLFSQVKAIWPEKDDATVNGMLGTTPMIGYNDVQGEVFFMSDARVVFQQAKDRNIGMIGIWSMFRDQPGTAGYVGPENSGMTEQQAPIYAYSKVFAPFTTTSGGQPVPPVTGNVPPVANAGISQTVDGSQAITLDGSGSTDQDGDALTYQWEQTGGPAVTLTGADAAKATFSVEQPVQHATYKFRLTVKDSEHSAYADTTVSVVNAAQPIAPTLTLAPSWQVQSGSQVVITATATDPDSTGNQLTWSWTIPSQLTQVTGQGTNTLTITAPSVTTVKSYQLTARVIDQNNLSATANTALQVNPVATPTPPTPSGDYQYTYPKDISKYTAGTRVLGKDGSIYECKPFPYSGWCSQAAWAYEPGKGVNWKDAWDKR</sequence>
<dbReference type="InterPro" id="IPR035986">
    <property type="entry name" value="PKD_dom_sf"/>
</dbReference>
<dbReference type="GO" id="GO:0008061">
    <property type="term" value="F:chitin binding"/>
    <property type="evidence" value="ECO:0007669"/>
    <property type="project" value="UniProtKB-KW"/>
</dbReference>
<evidence type="ECO:0000256" key="9">
    <source>
        <dbReference type="ARBA" id="ARBA00023326"/>
    </source>
</evidence>
<dbReference type="GO" id="GO:0008843">
    <property type="term" value="F:endochitinase activity"/>
    <property type="evidence" value="ECO:0007669"/>
    <property type="project" value="UniProtKB-EC"/>
</dbReference>
<dbReference type="Gene3D" id="3.20.20.80">
    <property type="entry name" value="Glycosidases"/>
    <property type="match status" value="1"/>
</dbReference>
<feature type="domain" description="GH18" evidence="11">
    <location>
        <begin position="275"/>
        <end position="570"/>
    </location>
</feature>
<dbReference type="PANTHER" id="PTHR42976">
    <property type="entry name" value="BIFUNCTIONAL CHITINASE/LYSOZYME-RELATED"/>
    <property type="match status" value="1"/>
</dbReference>
<comment type="catalytic activity">
    <reaction evidence="1">
        <text>Random endo-hydrolysis of N-acetyl-beta-D-glucosaminide (1-&gt;4)-beta-linkages in chitin and chitodextrins.</text>
        <dbReference type="EC" id="3.2.1.14"/>
    </reaction>
</comment>
<dbReference type="GO" id="GO:0030246">
    <property type="term" value="F:carbohydrate binding"/>
    <property type="evidence" value="ECO:0007669"/>
    <property type="project" value="InterPro"/>
</dbReference>
<dbReference type="FunFam" id="3.20.20.80:FF:000118">
    <property type="entry name" value="Probable bifunctional chitinase/lysozyme"/>
    <property type="match status" value="1"/>
</dbReference>
<dbReference type="InterPro" id="IPR003610">
    <property type="entry name" value="CBM5/12"/>
</dbReference>
<evidence type="ECO:0000256" key="3">
    <source>
        <dbReference type="ARBA" id="ARBA00022669"/>
    </source>
</evidence>
<dbReference type="SMART" id="SM00089">
    <property type="entry name" value="PKD"/>
    <property type="match status" value="2"/>
</dbReference>
<dbReference type="SUPFAM" id="SSF49299">
    <property type="entry name" value="PKD domain"/>
    <property type="match status" value="1"/>
</dbReference>
<dbReference type="InterPro" id="IPR022409">
    <property type="entry name" value="PKD/Chitinase_dom"/>
</dbReference>
<dbReference type="InterPro" id="IPR013783">
    <property type="entry name" value="Ig-like_fold"/>
</dbReference>
<keyword evidence="4 10" id="KW-0732">Signal</keyword>
<evidence type="ECO:0000256" key="4">
    <source>
        <dbReference type="ARBA" id="ARBA00022729"/>
    </source>
</evidence>
<evidence type="ECO:0000259" key="11">
    <source>
        <dbReference type="PROSITE" id="PS51910"/>
    </source>
</evidence>
<dbReference type="InterPro" id="IPR052750">
    <property type="entry name" value="GH18_Chitinase"/>
</dbReference>
<dbReference type="SUPFAM" id="SSF51055">
    <property type="entry name" value="Carbohydrate binding domain"/>
    <property type="match status" value="1"/>
</dbReference>
<keyword evidence="7" id="KW-0119">Carbohydrate metabolism</keyword>
<evidence type="ECO:0000256" key="2">
    <source>
        <dbReference type="ARBA" id="ARBA00012729"/>
    </source>
</evidence>
<dbReference type="PROSITE" id="PS51910">
    <property type="entry name" value="GH18_2"/>
    <property type="match status" value="1"/>
</dbReference>
<keyword evidence="13" id="KW-1185">Reference proteome</keyword>
<evidence type="ECO:0000256" key="8">
    <source>
        <dbReference type="ARBA" id="ARBA00023295"/>
    </source>
</evidence>
<dbReference type="Pfam" id="PF22352">
    <property type="entry name" value="K319L-like_PKD"/>
    <property type="match status" value="1"/>
</dbReference>
<dbReference type="GO" id="GO:0000272">
    <property type="term" value="P:polysaccharide catabolic process"/>
    <property type="evidence" value="ECO:0007669"/>
    <property type="project" value="UniProtKB-KW"/>
</dbReference>